<accession>A0A2L2XA16</accession>
<organism evidence="1 2">
    <name type="scientific">Desulfocucumis palustris</name>
    <dbReference type="NCBI Taxonomy" id="1898651"/>
    <lineage>
        <taxon>Bacteria</taxon>
        <taxon>Bacillati</taxon>
        <taxon>Bacillota</taxon>
        <taxon>Clostridia</taxon>
        <taxon>Eubacteriales</taxon>
        <taxon>Desulfocucumaceae</taxon>
        <taxon>Desulfocucumis</taxon>
    </lineage>
</organism>
<comment type="caution">
    <text evidence="1">The sequence shown here is derived from an EMBL/GenBank/DDBJ whole genome shotgun (WGS) entry which is preliminary data.</text>
</comment>
<sequence length="46" mass="5298">MLTERTAKLIRHGQTIREYTEPADILIMGCLIKSQSLRPQFHCGLK</sequence>
<gene>
    <name evidence="1" type="ORF">DCCM_0990</name>
</gene>
<name>A0A2L2XA16_9FIRM</name>
<keyword evidence="2" id="KW-1185">Reference proteome</keyword>
<dbReference type="AlphaFoldDB" id="A0A2L2XA16"/>
<protein>
    <submittedName>
        <fullName evidence="1">Uncharacterized protein</fullName>
    </submittedName>
</protein>
<reference evidence="2" key="1">
    <citation type="submission" date="2018-02" db="EMBL/GenBank/DDBJ databases">
        <title>Genome sequence of Desulfocucumis palustris strain NAW-5.</title>
        <authorList>
            <person name="Watanabe M."/>
            <person name="Kojima H."/>
            <person name="Fukui M."/>
        </authorList>
    </citation>
    <scope>NUCLEOTIDE SEQUENCE [LARGE SCALE GENOMIC DNA]</scope>
    <source>
        <strain evidence="2">NAW-5</strain>
    </source>
</reference>
<dbReference type="EMBL" id="BFAV01000055">
    <property type="protein sequence ID" value="GBF32794.1"/>
    <property type="molecule type" value="Genomic_DNA"/>
</dbReference>
<evidence type="ECO:0000313" key="2">
    <source>
        <dbReference type="Proteomes" id="UP000239549"/>
    </source>
</evidence>
<evidence type="ECO:0000313" key="1">
    <source>
        <dbReference type="EMBL" id="GBF32794.1"/>
    </source>
</evidence>
<dbReference type="Proteomes" id="UP000239549">
    <property type="component" value="Unassembled WGS sequence"/>
</dbReference>
<proteinExistence type="predicted"/>